<dbReference type="PROSITE" id="PS50110">
    <property type="entry name" value="RESPONSE_REGULATORY"/>
    <property type="match status" value="1"/>
</dbReference>
<dbReference type="SMART" id="SM00862">
    <property type="entry name" value="Trans_reg_C"/>
    <property type="match status" value="1"/>
</dbReference>
<proteinExistence type="predicted"/>
<feature type="domain" description="Response regulatory" evidence="4">
    <location>
        <begin position="27"/>
        <end position="141"/>
    </location>
</feature>
<dbReference type="RefSeq" id="WP_185058365.1">
    <property type="nucleotide sequence ID" value="NZ_BAABJP010000001.1"/>
</dbReference>
<dbReference type="InterPro" id="IPR039420">
    <property type="entry name" value="WalR-like"/>
</dbReference>
<comment type="caution">
    <text evidence="6">The sequence shown here is derived from an EMBL/GenBank/DDBJ whole genome shotgun (WGS) entry which is preliminary data.</text>
</comment>
<dbReference type="InterPro" id="IPR001867">
    <property type="entry name" value="OmpR/PhoB-type_DNA-bd"/>
</dbReference>
<dbReference type="InterPro" id="IPR011006">
    <property type="entry name" value="CheY-like_superfamily"/>
</dbReference>
<gene>
    <name evidence="6" type="ORF">GCM10023321_00450</name>
</gene>
<dbReference type="SUPFAM" id="SSF46894">
    <property type="entry name" value="C-terminal effector domain of the bipartite response regulators"/>
    <property type="match status" value="1"/>
</dbReference>
<keyword evidence="7" id="KW-1185">Reference proteome</keyword>
<sequence length="241" mass="26082">MPQTHTALPTAIHRYRVLLAVSANGTSRPSGVTGPSGMTGLPRALRAHAFDATVIHDGTRVLDAVQSGRFAAVVLEAGLSGLDTSAVLSGLHRLAPDTPVIALTTREQRDLVLSALRGGCDDFLLTPCGTEELVTRLWLRVRDQQPAERTVARRGDVTVDLALGLVSVDGQLVTLTPTEFALLTILVSHPEQPLSAEALTRMLWRDPPSSNVVEVYIGYLRRKLGPERIRTIRNAGYLLEE</sequence>
<protein>
    <submittedName>
        <fullName evidence="6">Response regulator transcription factor</fullName>
    </submittedName>
</protein>
<keyword evidence="1 3" id="KW-0238">DNA-binding</keyword>
<evidence type="ECO:0000256" key="3">
    <source>
        <dbReference type="PROSITE-ProRule" id="PRU01091"/>
    </source>
</evidence>
<dbReference type="InterPro" id="IPR036388">
    <property type="entry name" value="WH-like_DNA-bd_sf"/>
</dbReference>
<dbReference type="InterPro" id="IPR001789">
    <property type="entry name" value="Sig_transdc_resp-reg_receiver"/>
</dbReference>
<dbReference type="PROSITE" id="PS51755">
    <property type="entry name" value="OMPR_PHOB"/>
    <property type="match status" value="1"/>
</dbReference>
<evidence type="ECO:0000256" key="1">
    <source>
        <dbReference type="ARBA" id="ARBA00023125"/>
    </source>
</evidence>
<feature type="domain" description="OmpR/PhoB-type" evidence="5">
    <location>
        <begin position="149"/>
        <end position="241"/>
    </location>
</feature>
<dbReference type="InterPro" id="IPR016032">
    <property type="entry name" value="Sig_transdc_resp-reg_C-effctor"/>
</dbReference>
<dbReference type="PANTHER" id="PTHR48111">
    <property type="entry name" value="REGULATOR OF RPOS"/>
    <property type="match status" value="1"/>
</dbReference>
<dbReference type="Pfam" id="PF00072">
    <property type="entry name" value="Response_reg"/>
    <property type="match status" value="1"/>
</dbReference>
<dbReference type="Gene3D" id="1.10.10.10">
    <property type="entry name" value="Winged helix-like DNA-binding domain superfamily/Winged helix DNA-binding domain"/>
    <property type="match status" value="1"/>
</dbReference>
<evidence type="ECO:0000259" key="4">
    <source>
        <dbReference type="PROSITE" id="PS50110"/>
    </source>
</evidence>
<evidence type="ECO:0000313" key="7">
    <source>
        <dbReference type="Proteomes" id="UP001428817"/>
    </source>
</evidence>
<organism evidence="6 7">
    <name type="scientific">Pseudonocardia eucalypti</name>
    <dbReference type="NCBI Taxonomy" id="648755"/>
    <lineage>
        <taxon>Bacteria</taxon>
        <taxon>Bacillati</taxon>
        <taxon>Actinomycetota</taxon>
        <taxon>Actinomycetes</taxon>
        <taxon>Pseudonocardiales</taxon>
        <taxon>Pseudonocardiaceae</taxon>
        <taxon>Pseudonocardia</taxon>
    </lineage>
</organism>
<dbReference type="CDD" id="cd00383">
    <property type="entry name" value="trans_reg_C"/>
    <property type="match status" value="1"/>
</dbReference>
<evidence type="ECO:0000256" key="2">
    <source>
        <dbReference type="PROSITE-ProRule" id="PRU00169"/>
    </source>
</evidence>
<name>A0ABP9PCF4_9PSEU</name>
<evidence type="ECO:0000313" key="6">
    <source>
        <dbReference type="EMBL" id="GAA5144342.1"/>
    </source>
</evidence>
<dbReference type="SUPFAM" id="SSF52172">
    <property type="entry name" value="CheY-like"/>
    <property type="match status" value="1"/>
</dbReference>
<accession>A0ABP9PCF4</accession>
<reference evidence="7" key="1">
    <citation type="journal article" date="2019" name="Int. J. Syst. Evol. Microbiol.">
        <title>The Global Catalogue of Microorganisms (GCM) 10K type strain sequencing project: providing services to taxonomists for standard genome sequencing and annotation.</title>
        <authorList>
            <consortium name="The Broad Institute Genomics Platform"/>
            <consortium name="The Broad Institute Genome Sequencing Center for Infectious Disease"/>
            <person name="Wu L."/>
            <person name="Ma J."/>
        </authorList>
    </citation>
    <scope>NUCLEOTIDE SEQUENCE [LARGE SCALE GENOMIC DNA]</scope>
    <source>
        <strain evidence="7">JCM 18303</strain>
    </source>
</reference>
<evidence type="ECO:0000259" key="5">
    <source>
        <dbReference type="PROSITE" id="PS51755"/>
    </source>
</evidence>
<feature type="DNA-binding region" description="OmpR/PhoB-type" evidence="3">
    <location>
        <begin position="149"/>
        <end position="241"/>
    </location>
</feature>
<dbReference type="Proteomes" id="UP001428817">
    <property type="component" value="Unassembled WGS sequence"/>
</dbReference>
<dbReference type="Pfam" id="PF00486">
    <property type="entry name" value="Trans_reg_C"/>
    <property type="match status" value="1"/>
</dbReference>
<comment type="caution">
    <text evidence="2">Lacks conserved residue(s) required for the propagation of feature annotation.</text>
</comment>
<dbReference type="EMBL" id="BAABJP010000001">
    <property type="protein sequence ID" value="GAA5144342.1"/>
    <property type="molecule type" value="Genomic_DNA"/>
</dbReference>
<dbReference type="PANTHER" id="PTHR48111:SF38">
    <property type="entry name" value="TWO-COMPONENT RESPONSE REGULATOR"/>
    <property type="match status" value="1"/>
</dbReference>
<dbReference type="Gene3D" id="3.40.50.2300">
    <property type="match status" value="1"/>
</dbReference>